<evidence type="ECO:0000313" key="1">
    <source>
        <dbReference type="EMBL" id="KAH7925970.1"/>
    </source>
</evidence>
<reference evidence="1" key="1">
    <citation type="journal article" date="2021" name="New Phytol.">
        <title>Evolutionary innovations through gain and loss of genes in the ectomycorrhizal Boletales.</title>
        <authorList>
            <person name="Wu G."/>
            <person name="Miyauchi S."/>
            <person name="Morin E."/>
            <person name="Kuo A."/>
            <person name="Drula E."/>
            <person name="Varga T."/>
            <person name="Kohler A."/>
            <person name="Feng B."/>
            <person name="Cao Y."/>
            <person name="Lipzen A."/>
            <person name="Daum C."/>
            <person name="Hundley H."/>
            <person name="Pangilinan J."/>
            <person name="Johnson J."/>
            <person name="Barry K."/>
            <person name="LaButti K."/>
            <person name="Ng V."/>
            <person name="Ahrendt S."/>
            <person name="Min B."/>
            <person name="Choi I.G."/>
            <person name="Park H."/>
            <person name="Plett J.M."/>
            <person name="Magnuson J."/>
            <person name="Spatafora J.W."/>
            <person name="Nagy L.G."/>
            <person name="Henrissat B."/>
            <person name="Grigoriev I.V."/>
            <person name="Yang Z.L."/>
            <person name="Xu J."/>
            <person name="Martin F.M."/>
        </authorList>
    </citation>
    <scope>NUCLEOTIDE SEQUENCE</scope>
    <source>
        <strain evidence="1">KUC20120723A-06</strain>
    </source>
</reference>
<evidence type="ECO:0000313" key="2">
    <source>
        <dbReference type="Proteomes" id="UP000790709"/>
    </source>
</evidence>
<gene>
    <name evidence="1" type="ORF">BV22DRAFT_1194731</name>
</gene>
<organism evidence="1 2">
    <name type="scientific">Leucogyrophana mollusca</name>
    <dbReference type="NCBI Taxonomy" id="85980"/>
    <lineage>
        <taxon>Eukaryota</taxon>
        <taxon>Fungi</taxon>
        <taxon>Dikarya</taxon>
        <taxon>Basidiomycota</taxon>
        <taxon>Agaricomycotina</taxon>
        <taxon>Agaricomycetes</taxon>
        <taxon>Agaricomycetidae</taxon>
        <taxon>Boletales</taxon>
        <taxon>Boletales incertae sedis</taxon>
        <taxon>Leucogyrophana</taxon>
    </lineage>
</organism>
<dbReference type="EMBL" id="MU266391">
    <property type="protein sequence ID" value="KAH7925970.1"/>
    <property type="molecule type" value="Genomic_DNA"/>
</dbReference>
<keyword evidence="2" id="KW-1185">Reference proteome</keyword>
<comment type="caution">
    <text evidence="1">The sequence shown here is derived from an EMBL/GenBank/DDBJ whole genome shotgun (WGS) entry which is preliminary data.</text>
</comment>
<protein>
    <submittedName>
        <fullName evidence="1">Uncharacterized protein</fullName>
    </submittedName>
</protein>
<dbReference type="Proteomes" id="UP000790709">
    <property type="component" value="Unassembled WGS sequence"/>
</dbReference>
<proteinExistence type="predicted"/>
<sequence length="172" mass="17053">MLAYLLALSALAISALGYKRSIGNVDLINPSSIPSQCQSTCNAAVTTLNTCSLDVCCSDITGNEAEVCIDCIVAQDPTSAMITWGQGLLNELYSECLLAGHPIPALTVSYSGATATSGTEAPPSISLPVASTTTAASSGGGGSPLGTGDAVTLASSGAMWLVAVIAGGVLIL</sequence>
<accession>A0ACB8BKT2</accession>
<name>A0ACB8BKT2_9AGAM</name>